<dbReference type="SMART" id="SM00228">
    <property type="entry name" value="PDZ"/>
    <property type="match status" value="1"/>
</dbReference>
<dbReference type="SUPFAM" id="SSF47090">
    <property type="entry name" value="PGBD-like"/>
    <property type="match status" value="1"/>
</dbReference>
<keyword evidence="3 5" id="KW-0378">Hydrolase</keyword>
<dbReference type="InterPro" id="IPR036365">
    <property type="entry name" value="PGBD-like_sf"/>
</dbReference>
<keyword evidence="6" id="KW-0472">Membrane</keyword>
<dbReference type="NCBIfam" id="TIGR00225">
    <property type="entry name" value="prc"/>
    <property type="match status" value="1"/>
</dbReference>
<dbReference type="Pfam" id="PF22694">
    <property type="entry name" value="CtpB_N-like"/>
    <property type="match status" value="1"/>
</dbReference>
<dbReference type="PANTHER" id="PTHR32060:SF30">
    <property type="entry name" value="CARBOXY-TERMINAL PROCESSING PROTEASE CTPA"/>
    <property type="match status" value="1"/>
</dbReference>
<dbReference type="PROSITE" id="PS50106">
    <property type="entry name" value="PDZ"/>
    <property type="match status" value="1"/>
</dbReference>
<dbReference type="Gene3D" id="2.30.42.10">
    <property type="match status" value="1"/>
</dbReference>
<proteinExistence type="inferred from homology"/>
<dbReference type="InterPro" id="IPR055210">
    <property type="entry name" value="CtpA/B_N"/>
</dbReference>
<reference evidence="8 9" key="1">
    <citation type="journal article" date="2018" name="J. Microbiol.">
        <title>Bacillus spongiae sp. nov., isolated from sponge of Jeju Island.</title>
        <authorList>
            <person name="Lee G.E."/>
            <person name="Im W.T."/>
            <person name="Park J.S."/>
        </authorList>
    </citation>
    <scope>NUCLEOTIDE SEQUENCE [LARGE SCALE GENOMIC DNA]</scope>
    <source>
        <strain evidence="8 9">135PIL107-10</strain>
    </source>
</reference>
<dbReference type="Pfam" id="PF03572">
    <property type="entry name" value="Peptidase_S41"/>
    <property type="match status" value="1"/>
</dbReference>
<evidence type="ECO:0000313" key="9">
    <source>
        <dbReference type="Proteomes" id="UP001312865"/>
    </source>
</evidence>
<accession>A0ABU8HDA9</accession>
<comment type="similarity">
    <text evidence="1 5">Belongs to the peptidase S41A family.</text>
</comment>
<dbReference type="Gene3D" id="3.30.750.44">
    <property type="match status" value="1"/>
</dbReference>
<name>A0ABU8HDA9_9BACI</name>
<evidence type="ECO:0000256" key="4">
    <source>
        <dbReference type="ARBA" id="ARBA00022825"/>
    </source>
</evidence>
<dbReference type="InterPro" id="IPR036034">
    <property type="entry name" value="PDZ_sf"/>
</dbReference>
<dbReference type="EMBL" id="JBBAXC010000006">
    <property type="protein sequence ID" value="MEI5907338.1"/>
    <property type="molecule type" value="Genomic_DNA"/>
</dbReference>
<keyword evidence="6" id="KW-0812">Transmembrane</keyword>
<keyword evidence="4 5" id="KW-0720">Serine protease</keyword>
<dbReference type="RefSeq" id="WP_336586792.1">
    <property type="nucleotide sequence ID" value="NZ_JBBAXC010000006.1"/>
</dbReference>
<dbReference type="InterPro" id="IPR002477">
    <property type="entry name" value="Peptidoglycan-bd-like"/>
</dbReference>
<keyword evidence="2 5" id="KW-0645">Protease</keyword>
<dbReference type="Pfam" id="PF01471">
    <property type="entry name" value="PG_binding_1"/>
    <property type="match status" value="1"/>
</dbReference>
<sequence>MKVVKGLDQENNEVNGEDKETTGYIKIGKFPFFMLMFLLVFATAGIITFALAFGNDKAVNLGVPERTEFEKLYEAYDKLNENYFTELEREALVEGAINGMVESLDDPYSDYLSVEEAEQFDEVISSSFEGIGAEIQSKNGFITVVSPIKGAPAERAGLKPNDQILAVDGESVQGYSTTEAVTIIRGEKGTDVVLTIQRPGASETLDVTITRDEIPIETVSSEMKENGVGYLQIKTFSENTYQEVTSALTTLQEEKMKGLVIDLRQNPGGLLDEAIKISNLFVPEGEIILQIEDNEGNRQQVVAEAGNKIDLPISILINEGSASASEILAAAVNETVEVPLIGQKSFGKGTVQSAEPFEDGSSLKMTTSKWLTPEGNWIHTEGIEPTHQVSLPEYSNLPYIEPSNEWKENDVSDQIKAAEEMLQILGYEPGKLDGILDSAAVEALKEFQKDESIEVTGILTGDTTVTLMEKIQEKLLEDDPQLKKAIEVLNTNEGKSE</sequence>
<dbReference type="InterPro" id="IPR041489">
    <property type="entry name" value="PDZ_6"/>
</dbReference>
<evidence type="ECO:0000256" key="1">
    <source>
        <dbReference type="ARBA" id="ARBA00009179"/>
    </source>
</evidence>
<protein>
    <submittedName>
        <fullName evidence="8">S41 family peptidase</fullName>
    </submittedName>
</protein>
<evidence type="ECO:0000256" key="2">
    <source>
        <dbReference type="ARBA" id="ARBA00022670"/>
    </source>
</evidence>
<evidence type="ECO:0000256" key="6">
    <source>
        <dbReference type="SAM" id="Phobius"/>
    </source>
</evidence>
<dbReference type="SMART" id="SM00245">
    <property type="entry name" value="TSPc"/>
    <property type="match status" value="1"/>
</dbReference>
<dbReference type="CDD" id="cd07560">
    <property type="entry name" value="Peptidase_S41_CPP"/>
    <property type="match status" value="1"/>
</dbReference>
<feature type="transmembrane region" description="Helical" evidence="6">
    <location>
        <begin position="32"/>
        <end position="53"/>
    </location>
</feature>
<gene>
    <name evidence="8" type="ORF">WAK64_09735</name>
</gene>
<dbReference type="InterPro" id="IPR001478">
    <property type="entry name" value="PDZ"/>
</dbReference>
<dbReference type="Gene3D" id="1.10.101.10">
    <property type="entry name" value="PGBD-like superfamily/PGBD"/>
    <property type="match status" value="1"/>
</dbReference>
<evidence type="ECO:0000259" key="7">
    <source>
        <dbReference type="PROSITE" id="PS50106"/>
    </source>
</evidence>
<evidence type="ECO:0000313" key="8">
    <source>
        <dbReference type="EMBL" id="MEI5907338.1"/>
    </source>
</evidence>
<dbReference type="PANTHER" id="PTHR32060">
    <property type="entry name" value="TAIL-SPECIFIC PROTEASE"/>
    <property type="match status" value="1"/>
</dbReference>
<dbReference type="Pfam" id="PF17820">
    <property type="entry name" value="PDZ_6"/>
    <property type="match status" value="1"/>
</dbReference>
<dbReference type="Gene3D" id="3.90.226.10">
    <property type="entry name" value="2-enoyl-CoA Hydratase, Chain A, domain 1"/>
    <property type="match status" value="1"/>
</dbReference>
<dbReference type="InterPro" id="IPR004447">
    <property type="entry name" value="Peptidase_S41A"/>
</dbReference>
<evidence type="ECO:0000256" key="3">
    <source>
        <dbReference type="ARBA" id="ARBA00022801"/>
    </source>
</evidence>
<evidence type="ECO:0000256" key="5">
    <source>
        <dbReference type="RuleBase" id="RU004404"/>
    </source>
</evidence>
<dbReference type="InterPro" id="IPR029045">
    <property type="entry name" value="ClpP/crotonase-like_dom_sf"/>
</dbReference>
<dbReference type="SUPFAM" id="SSF52096">
    <property type="entry name" value="ClpP/crotonase"/>
    <property type="match status" value="1"/>
</dbReference>
<keyword evidence="9" id="KW-1185">Reference proteome</keyword>
<dbReference type="InterPro" id="IPR036366">
    <property type="entry name" value="PGBDSf"/>
</dbReference>
<feature type="domain" description="PDZ" evidence="7">
    <location>
        <begin position="111"/>
        <end position="199"/>
    </location>
</feature>
<dbReference type="CDD" id="cd06782">
    <property type="entry name" value="cpPDZ_CPP-like"/>
    <property type="match status" value="1"/>
</dbReference>
<dbReference type="InterPro" id="IPR005151">
    <property type="entry name" value="Tail-specific_protease"/>
</dbReference>
<organism evidence="8 9">
    <name type="scientific">Bacillus spongiae</name>
    <dbReference type="NCBI Taxonomy" id="2683610"/>
    <lineage>
        <taxon>Bacteria</taxon>
        <taxon>Bacillati</taxon>
        <taxon>Bacillota</taxon>
        <taxon>Bacilli</taxon>
        <taxon>Bacillales</taxon>
        <taxon>Bacillaceae</taxon>
        <taxon>Bacillus</taxon>
    </lineage>
</organism>
<keyword evidence="6" id="KW-1133">Transmembrane helix</keyword>
<dbReference type="Proteomes" id="UP001312865">
    <property type="component" value="Unassembled WGS sequence"/>
</dbReference>
<comment type="caution">
    <text evidence="8">The sequence shown here is derived from an EMBL/GenBank/DDBJ whole genome shotgun (WGS) entry which is preliminary data.</text>
</comment>
<dbReference type="SUPFAM" id="SSF50156">
    <property type="entry name" value="PDZ domain-like"/>
    <property type="match status" value="1"/>
</dbReference>